<evidence type="ECO:0000313" key="1">
    <source>
        <dbReference type="EMBL" id="PIV86750.1"/>
    </source>
</evidence>
<accession>A0A2M7FBN0</accession>
<proteinExistence type="predicted"/>
<protein>
    <recommendedName>
        <fullName evidence="3">Terminase large subunit gp17-like C-terminal domain-containing protein</fullName>
    </recommendedName>
</protein>
<organism evidence="1 2">
    <name type="scientific">Candidatus Kaiserbacteria bacterium CG17_big_fil_post_rev_8_21_14_2_50_51_7</name>
    <dbReference type="NCBI Taxonomy" id="1974613"/>
    <lineage>
        <taxon>Bacteria</taxon>
        <taxon>Candidatus Kaiseribacteriota</taxon>
    </lineage>
</organism>
<evidence type="ECO:0000313" key="2">
    <source>
        <dbReference type="Proteomes" id="UP000228497"/>
    </source>
</evidence>
<dbReference type="Proteomes" id="UP000228497">
    <property type="component" value="Unassembled WGS sequence"/>
</dbReference>
<sequence>MAQLRDRFAGKDWCLYRHYKSWQGLPSSRPPEGWDADELKDKTWFLNPLTLSRVPIWLKDSCLSNVEGFSQDHEGYRQSRQSRFDTQFHEIEAWLQEAQAKRLSPIDETGNWVEDFAPGKGGIPDAPVWVHFDLSSTQDRLGVAGVQVSGWRTALGETATEQDTDEGEEQEPEYFLTFYDVVAPEQMGGEIRYGEVRTHYVYELDRRGFEIAGVSCDRHASEEFLQQLRDHGYRTRLISVDLNPGYQIRVRRALHARGTTGAHSPRLLGLYSLIRSVAGFGDVDLFLHEWRGLVRKDTGTRVKIEKGQGATDDLVDAVAGAVEGANAETFGSVRVLGQPSGGAQEQSYAEAVKEYEAQWHRNRWRAARSR</sequence>
<gene>
    <name evidence="1" type="ORF">COW49_03635</name>
</gene>
<dbReference type="AlphaFoldDB" id="A0A2M7FBN0"/>
<dbReference type="EMBL" id="PFFD01000169">
    <property type="protein sequence ID" value="PIV86750.1"/>
    <property type="molecule type" value="Genomic_DNA"/>
</dbReference>
<comment type="caution">
    <text evidence="1">The sequence shown here is derived from an EMBL/GenBank/DDBJ whole genome shotgun (WGS) entry which is preliminary data.</text>
</comment>
<name>A0A2M7FBN0_9BACT</name>
<reference evidence="2" key="1">
    <citation type="submission" date="2017-09" db="EMBL/GenBank/DDBJ databases">
        <title>Depth-based differentiation of microbial function through sediment-hosted aquifers and enrichment of novel symbionts in the deep terrestrial subsurface.</title>
        <authorList>
            <person name="Probst A.J."/>
            <person name="Ladd B."/>
            <person name="Jarett J.K."/>
            <person name="Geller-Mcgrath D.E."/>
            <person name="Sieber C.M.K."/>
            <person name="Emerson J.B."/>
            <person name="Anantharaman K."/>
            <person name="Thomas B.C."/>
            <person name="Malmstrom R."/>
            <person name="Stieglmeier M."/>
            <person name="Klingl A."/>
            <person name="Woyke T."/>
            <person name="Ryan C.M."/>
            <person name="Banfield J.F."/>
        </authorList>
    </citation>
    <scope>NUCLEOTIDE SEQUENCE [LARGE SCALE GENOMIC DNA]</scope>
</reference>
<evidence type="ECO:0008006" key="3">
    <source>
        <dbReference type="Google" id="ProtNLM"/>
    </source>
</evidence>